<evidence type="ECO:0000313" key="5">
    <source>
        <dbReference type="Proteomes" id="UP000199629"/>
    </source>
</evidence>
<sequence>MKVWIPHPAGRGLIGELPPGVTVEVLEDPARQPSSPTGVRFWVPPFLAGPDAGALLAELPDLEVVQLLSAGADAWVGRVPEGVTLCDARGVHDSATAEWVVTAILSALRGFGPLARAQARGEWAFDEVAPTDELAGKRVLIVGAGSIGAAVRARLAPFEVTFTLVARTPRPAEEVHGVDELPALLPEADVVVLLVPLTEQTRGLVDEKFLAAMPDGALLVNAARGPVARTDALVAELASGRLRAALDVTDPEPLPADHPLWELPNVLLTPHVAGSVRGLLPRAYRLVGEQVRRFAAGEPLTNRVVDGY</sequence>
<reference evidence="5" key="1">
    <citation type="submission" date="2016-06" db="EMBL/GenBank/DDBJ databases">
        <authorList>
            <person name="Varghese N."/>
            <person name="Submissions Spin"/>
        </authorList>
    </citation>
    <scope>NUCLEOTIDE SEQUENCE [LARGE SCALE GENOMIC DNA]</scope>
    <source>
        <strain evidence="5">DSM 45246</strain>
    </source>
</reference>
<keyword evidence="1" id="KW-0560">Oxidoreductase</keyword>
<dbReference type="Proteomes" id="UP000199629">
    <property type="component" value="Unassembled WGS sequence"/>
</dbReference>
<dbReference type="Gene3D" id="3.40.50.720">
    <property type="entry name" value="NAD(P)-binding Rossmann-like Domain"/>
    <property type="match status" value="2"/>
</dbReference>
<organism evidence="4 5">
    <name type="scientific">Micromonospora chaiyaphumensis</name>
    <dbReference type="NCBI Taxonomy" id="307119"/>
    <lineage>
        <taxon>Bacteria</taxon>
        <taxon>Bacillati</taxon>
        <taxon>Actinomycetota</taxon>
        <taxon>Actinomycetes</taxon>
        <taxon>Micromonosporales</taxon>
        <taxon>Micromonosporaceae</taxon>
        <taxon>Micromonospora</taxon>
    </lineage>
</organism>
<feature type="domain" description="D-isomer specific 2-hydroxyacid dehydrogenase NAD-binding" evidence="3">
    <location>
        <begin position="102"/>
        <end position="273"/>
    </location>
</feature>
<dbReference type="Pfam" id="PF02826">
    <property type="entry name" value="2-Hacid_dh_C"/>
    <property type="match status" value="1"/>
</dbReference>
<proteinExistence type="predicted"/>
<dbReference type="PANTHER" id="PTHR43333:SF1">
    <property type="entry name" value="D-ISOMER SPECIFIC 2-HYDROXYACID DEHYDROGENASE NAD-BINDING DOMAIN-CONTAINING PROTEIN"/>
    <property type="match status" value="1"/>
</dbReference>
<name>A0A1C4YZD8_9ACTN</name>
<evidence type="ECO:0000313" key="4">
    <source>
        <dbReference type="EMBL" id="SCF26044.1"/>
    </source>
</evidence>
<dbReference type="CDD" id="cd12166">
    <property type="entry name" value="2-Hacid_dh_7"/>
    <property type="match status" value="1"/>
</dbReference>
<evidence type="ECO:0000256" key="1">
    <source>
        <dbReference type="ARBA" id="ARBA00023002"/>
    </source>
</evidence>
<dbReference type="InterPro" id="IPR006140">
    <property type="entry name" value="D-isomer_DH_NAD-bd"/>
</dbReference>
<evidence type="ECO:0000259" key="3">
    <source>
        <dbReference type="Pfam" id="PF02826"/>
    </source>
</evidence>
<dbReference type="GO" id="GO:0051287">
    <property type="term" value="F:NAD binding"/>
    <property type="evidence" value="ECO:0007669"/>
    <property type="project" value="InterPro"/>
</dbReference>
<dbReference type="RefSeq" id="WP_091268903.1">
    <property type="nucleotide sequence ID" value="NZ_FMCS01000010.1"/>
</dbReference>
<dbReference type="PANTHER" id="PTHR43333">
    <property type="entry name" value="2-HACID_DH_C DOMAIN-CONTAINING PROTEIN"/>
    <property type="match status" value="1"/>
</dbReference>
<dbReference type="GO" id="GO:0016491">
    <property type="term" value="F:oxidoreductase activity"/>
    <property type="evidence" value="ECO:0007669"/>
    <property type="project" value="UniProtKB-KW"/>
</dbReference>
<dbReference type="EMBL" id="FMCS01000010">
    <property type="protein sequence ID" value="SCF26044.1"/>
    <property type="molecule type" value="Genomic_DNA"/>
</dbReference>
<accession>A0A1C4YZD8</accession>
<dbReference type="AlphaFoldDB" id="A0A1C4YZD8"/>
<protein>
    <submittedName>
        <fullName evidence="4">Phosphoglycerate dehydrogenase</fullName>
    </submittedName>
</protein>
<gene>
    <name evidence="4" type="ORF">GA0070214_110243</name>
</gene>
<dbReference type="InterPro" id="IPR036291">
    <property type="entry name" value="NAD(P)-bd_dom_sf"/>
</dbReference>
<keyword evidence="5" id="KW-1185">Reference proteome</keyword>
<dbReference type="SUPFAM" id="SSF51735">
    <property type="entry name" value="NAD(P)-binding Rossmann-fold domains"/>
    <property type="match status" value="1"/>
</dbReference>
<evidence type="ECO:0000256" key="2">
    <source>
        <dbReference type="ARBA" id="ARBA00023027"/>
    </source>
</evidence>
<keyword evidence="2" id="KW-0520">NAD</keyword>